<organism evidence="1 2">
    <name type="scientific">Persicobacter diffluens</name>
    <dbReference type="NCBI Taxonomy" id="981"/>
    <lineage>
        <taxon>Bacteria</taxon>
        <taxon>Pseudomonadati</taxon>
        <taxon>Bacteroidota</taxon>
        <taxon>Cytophagia</taxon>
        <taxon>Cytophagales</taxon>
        <taxon>Persicobacteraceae</taxon>
        <taxon>Persicobacter</taxon>
    </lineage>
</organism>
<protein>
    <recommendedName>
        <fullName evidence="3">DUF4197 domain-containing protein</fullName>
    </recommendedName>
</protein>
<accession>A0AAN4W140</accession>
<evidence type="ECO:0008006" key="3">
    <source>
        <dbReference type="Google" id="ProtNLM"/>
    </source>
</evidence>
<dbReference type="InterPro" id="IPR025245">
    <property type="entry name" value="DUF4197"/>
</dbReference>
<dbReference type="EMBL" id="BQKE01000003">
    <property type="protein sequence ID" value="GJM63741.1"/>
    <property type="molecule type" value="Genomic_DNA"/>
</dbReference>
<dbReference type="AlphaFoldDB" id="A0AAN4W140"/>
<evidence type="ECO:0000313" key="2">
    <source>
        <dbReference type="Proteomes" id="UP001310022"/>
    </source>
</evidence>
<dbReference type="Proteomes" id="UP001310022">
    <property type="component" value="Unassembled WGS sequence"/>
</dbReference>
<reference evidence="1 2" key="1">
    <citation type="submission" date="2021-12" db="EMBL/GenBank/DDBJ databases">
        <title>Genome sequencing of bacteria with rrn-lacking chromosome and rrn-plasmid.</title>
        <authorList>
            <person name="Anda M."/>
            <person name="Iwasaki W."/>
        </authorList>
    </citation>
    <scope>NUCLEOTIDE SEQUENCE [LARGE SCALE GENOMIC DNA]</scope>
    <source>
        <strain evidence="1 2">NBRC 15940</strain>
    </source>
</reference>
<dbReference type="RefSeq" id="WP_338238864.1">
    <property type="nucleotide sequence ID" value="NZ_BQKE01000003.1"/>
</dbReference>
<comment type="caution">
    <text evidence="1">The sequence shown here is derived from an EMBL/GenBank/DDBJ whole genome shotgun (WGS) entry which is preliminary data.</text>
</comment>
<evidence type="ECO:0000313" key="1">
    <source>
        <dbReference type="EMBL" id="GJM63741.1"/>
    </source>
</evidence>
<proteinExistence type="predicted"/>
<sequence length="238" mass="25432">MKKLIYCLLIAGSFFTACEVVEKLSQGEVSAAFKEVLDIGVDSAVDVLGVEDGYYGDEEVKIPLPPEAQKVLENATIKALVAAVVDMEQVELGINRSAEAASDAATEIIKGAIADLTFTDAASILYGANGNEATEYLKAEAFDQLMEAYGTPINKQLDQEILAGQSTNDLYRAFAGVYNAYPFSSGTIDAETLGAYVTEKALDGMFIKMEEREREVRANPSEFGSSLISRVLGGGIGL</sequence>
<dbReference type="PROSITE" id="PS51257">
    <property type="entry name" value="PROKAR_LIPOPROTEIN"/>
    <property type="match status" value="1"/>
</dbReference>
<gene>
    <name evidence="1" type="ORF">PEDI_42930</name>
</gene>
<keyword evidence="2" id="KW-1185">Reference proteome</keyword>
<dbReference type="Pfam" id="PF13852">
    <property type="entry name" value="DUF4197"/>
    <property type="match status" value="1"/>
</dbReference>
<name>A0AAN4W140_9BACT</name>